<evidence type="ECO:0000256" key="1">
    <source>
        <dbReference type="SAM" id="MobiDB-lite"/>
    </source>
</evidence>
<dbReference type="Proteomes" id="UP000010471">
    <property type="component" value="Chromosome"/>
</dbReference>
<keyword evidence="4" id="KW-1185">Reference proteome</keyword>
<feature type="region of interest" description="Disordered" evidence="1">
    <location>
        <begin position="396"/>
        <end position="430"/>
    </location>
</feature>
<dbReference type="PROSITE" id="PS00018">
    <property type="entry name" value="EF_HAND_1"/>
    <property type="match status" value="1"/>
</dbReference>
<feature type="compositionally biased region" description="Polar residues" evidence="1">
    <location>
        <begin position="506"/>
        <end position="529"/>
    </location>
</feature>
<dbReference type="RefSeq" id="WP_015184782.1">
    <property type="nucleotide sequence ID" value="NC_019738.1"/>
</dbReference>
<dbReference type="eggNOG" id="COG4249">
    <property type="taxonomic scope" value="Bacteria"/>
</dbReference>
<dbReference type="PROSITE" id="PS51781">
    <property type="entry name" value="SH3B"/>
    <property type="match status" value="1"/>
</dbReference>
<dbReference type="Pfam" id="PF00656">
    <property type="entry name" value="Peptidase_C14"/>
    <property type="match status" value="1"/>
</dbReference>
<accession>K9WMA0</accession>
<dbReference type="Gene3D" id="3.40.50.1460">
    <property type="match status" value="1"/>
</dbReference>
<dbReference type="KEGG" id="mic:Mic7113_4986"/>
<proteinExistence type="predicted"/>
<evidence type="ECO:0000313" key="4">
    <source>
        <dbReference type="Proteomes" id="UP000010471"/>
    </source>
</evidence>
<dbReference type="InterPro" id="IPR011600">
    <property type="entry name" value="Pept_C14_caspase"/>
</dbReference>
<feature type="compositionally biased region" description="Polar residues" evidence="1">
    <location>
        <begin position="464"/>
        <end position="483"/>
    </location>
</feature>
<dbReference type="InterPro" id="IPR018247">
    <property type="entry name" value="EF_Hand_1_Ca_BS"/>
</dbReference>
<dbReference type="OrthoDB" id="473693at2"/>
<reference evidence="3 4" key="1">
    <citation type="submission" date="2012-06" db="EMBL/GenBank/DDBJ databases">
        <title>Finished chromosome of genome of Microcoleus sp. PCC 7113.</title>
        <authorList>
            <consortium name="US DOE Joint Genome Institute"/>
            <person name="Gugger M."/>
            <person name="Coursin T."/>
            <person name="Rippka R."/>
            <person name="Tandeau De Marsac N."/>
            <person name="Huntemann M."/>
            <person name="Wei C.-L."/>
            <person name="Han J."/>
            <person name="Detter J.C."/>
            <person name="Han C."/>
            <person name="Tapia R."/>
            <person name="Chen A."/>
            <person name="Kyrpides N."/>
            <person name="Mavromatis K."/>
            <person name="Markowitz V."/>
            <person name="Szeto E."/>
            <person name="Ivanova N."/>
            <person name="Pagani I."/>
            <person name="Pati A."/>
            <person name="Goodwin L."/>
            <person name="Nordberg H.P."/>
            <person name="Cantor M.N."/>
            <person name="Hua S.X."/>
            <person name="Woyke T."/>
            <person name="Kerfeld C.A."/>
        </authorList>
    </citation>
    <scope>NUCLEOTIDE SEQUENCE [LARGE SCALE GENOMIC DNA]</scope>
    <source>
        <strain evidence="3 4">PCC 7113</strain>
    </source>
</reference>
<feature type="compositionally biased region" description="Low complexity" evidence="1">
    <location>
        <begin position="541"/>
        <end position="555"/>
    </location>
</feature>
<dbReference type="GO" id="GO:0004197">
    <property type="term" value="F:cysteine-type endopeptidase activity"/>
    <property type="evidence" value="ECO:0007669"/>
    <property type="project" value="InterPro"/>
</dbReference>
<dbReference type="HOGENOM" id="CLU_389232_0_0_3"/>
<feature type="domain" description="SH3b" evidence="2">
    <location>
        <begin position="629"/>
        <end position="694"/>
    </location>
</feature>
<dbReference type="GO" id="GO:0006508">
    <property type="term" value="P:proteolysis"/>
    <property type="evidence" value="ECO:0007669"/>
    <property type="project" value="InterPro"/>
</dbReference>
<gene>
    <name evidence="3" type="ORF">Mic7113_4986</name>
</gene>
<evidence type="ECO:0000259" key="2">
    <source>
        <dbReference type="PROSITE" id="PS51781"/>
    </source>
</evidence>
<feature type="compositionally biased region" description="Low complexity" evidence="1">
    <location>
        <begin position="600"/>
        <end position="613"/>
    </location>
</feature>
<feature type="compositionally biased region" description="Polar residues" evidence="1">
    <location>
        <begin position="416"/>
        <end position="430"/>
    </location>
</feature>
<evidence type="ECO:0000313" key="3">
    <source>
        <dbReference type="EMBL" id="AFZ20647.1"/>
    </source>
</evidence>
<feature type="region of interest" description="Disordered" evidence="1">
    <location>
        <begin position="442"/>
        <end position="555"/>
    </location>
</feature>
<dbReference type="STRING" id="1173027.Mic7113_4986"/>
<name>K9WMA0_9CYAN</name>
<feature type="region of interest" description="Disordered" evidence="1">
    <location>
        <begin position="595"/>
        <end position="630"/>
    </location>
</feature>
<feature type="compositionally biased region" description="Polar residues" evidence="1">
    <location>
        <begin position="619"/>
        <end position="630"/>
    </location>
</feature>
<dbReference type="InterPro" id="IPR003646">
    <property type="entry name" value="SH3-like_bac-type"/>
</dbReference>
<dbReference type="EMBL" id="CP003630">
    <property type="protein sequence ID" value="AFZ20647.1"/>
    <property type="molecule type" value="Genomic_DNA"/>
</dbReference>
<protein>
    <recommendedName>
        <fullName evidence="2">SH3b domain-containing protein</fullName>
    </recommendedName>
</protein>
<dbReference type="AlphaFoldDB" id="K9WMA0"/>
<sequence length="709" mass="77100">MAKVALLIGVSEYGSGLHPLPDAVKDVEAVQQVLQSFKMGSFDEVKYLSNPNPPVMREAIETLFSDRTPDDLVLLFFSGHIVWDESGKVYFATAITPKSPRAELIRVSAIPINFVHDLISHSPCQHHIVILDCCLNLVSAPEIATHEEQTLEIKSLLDAKRQSTLACFTPIQESLEARDYPHSIYTRYLVEGIKTGAADLNQEGWISLSELHEYATQRTQIAAPALKPEFYSAEGGDKIVLFKAPLDDPNLKYRKAVHSWVNEGKISPAGRSSLDKLAGSLGIHSQEFSAIEAEVLKPYDEYQEKLQLYKRELAKVISYDYPLATPERKQLRIIQQCLGLREQDVAPIEEQMTLRLARLHESEDEAEKFTPTHSDSQPVIVSSGQKTVLQHSTRLLAEEPSPSTPEPEDEAEKFTPTHSDSQPVVASSGQKTVLQQFTRLLPEEPTPSTPESEDEAEKFAPAHSDNQPTVASSGQKTVLQHSTRLLAEEPTPPTPESEDEAEKFTPTPSDSQPGVASATQKTVLQQSTRLLPEEPTPQTPAGNLSSNSAESSTNSASASAFPYKVLIPLGIGGVLVAVALAVGISSRNPVTPPANLADQASSSASSSSPSSAAVKHSNQETSSTASPSPKSQNCMIFVNGNLRSEPIALESEVIESFKGALPVTGKRTDKGWIQVKLSSGKLAWAHPGIISSASEREMETCLTLKRNSN</sequence>
<organism evidence="3 4">
    <name type="scientific">Allocoleopsis franciscana PCC 7113</name>
    <dbReference type="NCBI Taxonomy" id="1173027"/>
    <lineage>
        <taxon>Bacteria</taxon>
        <taxon>Bacillati</taxon>
        <taxon>Cyanobacteriota</taxon>
        <taxon>Cyanophyceae</taxon>
        <taxon>Coleofasciculales</taxon>
        <taxon>Coleofasciculaceae</taxon>
        <taxon>Allocoleopsis</taxon>
        <taxon>Allocoleopsis franciscana</taxon>
    </lineage>
</organism>